<accession>L8GTK8</accession>
<name>L8GTK8_ACACF</name>
<dbReference type="GO" id="GO:0003729">
    <property type="term" value="F:mRNA binding"/>
    <property type="evidence" value="ECO:0007669"/>
    <property type="project" value="TreeGrafter"/>
</dbReference>
<dbReference type="InterPro" id="IPR011990">
    <property type="entry name" value="TPR-like_helical_dom_sf"/>
</dbReference>
<dbReference type="Proteomes" id="UP000011083">
    <property type="component" value="Unassembled WGS sequence"/>
</dbReference>
<dbReference type="Pfam" id="PF17177">
    <property type="entry name" value="PPR_long"/>
    <property type="match status" value="3"/>
</dbReference>
<evidence type="ECO:0000313" key="5">
    <source>
        <dbReference type="EMBL" id="ELR15456.1"/>
    </source>
</evidence>
<organism evidence="5 6">
    <name type="scientific">Acanthamoeba castellanii (strain ATCC 30010 / Neff)</name>
    <dbReference type="NCBI Taxonomy" id="1257118"/>
    <lineage>
        <taxon>Eukaryota</taxon>
        <taxon>Amoebozoa</taxon>
        <taxon>Discosea</taxon>
        <taxon>Longamoebia</taxon>
        <taxon>Centramoebida</taxon>
        <taxon>Acanthamoebidae</taxon>
        <taxon>Acanthamoeba</taxon>
    </lineage>
</organism>
<protein>
    <submittedName>
        <fullName evidence="5">Pentatricopeptide repeat domain/PPR repeatcontaining protein</fullName>
    </submittedName>
</protein>
<feature type="domain" description="PROP1-like PPR" evidence="4">
    <location>
        <begin position="20"/>
        <end position="127"/>
    </location>
</feature>
<feature type="repeat" description="PPR" evidence="2">
    <location>
        <begin position="275"/>
        <end position="309"/>
    </location>
</feature>
<dbReference type="EMBL" id="KB008031">
    <property type="protein sequence ID" value="ELR15456.1"/>
    <property type="molecule type" value="Genomic_DNA"/>
</dbReference>
<feature type="repeat" description="PPR" evidence="2">
    <location>
        <begin position="169"/>
        <end position="203"/>
    </location>
</feature>
<sequence>GNDSVLALIKKVEGKHRNDYALLVSALSKVKDLSDKERMSAAQTLYERMNKLHDNYSARLFDVAIFSTLIKIFAAGGDWARCEALMQHMRDEKIKPTVVTYTNLLKYCERVESWHKAAEVLEQMKAEAPGLKPDVVFYTAMVNVCCKRNDLTQALRVLAEMRNEGVKPNIFTYASLVNICEREKNLKKALDLLEEMKDENIQPNVYIYTSLINVCEKKRDLVTAMKLFDDMTRLYRIRPNTFTFNSLLNVCVEKRDLDRGMEVLALMRQHQVVPNTSTFNSLASLCAKTGNAAKGLELLATMKTTGVSPDNLTFTSLIAACRARDTEGNDAADTADSTAAQARESTASPPLEQALSLLDRMQREFNVAPDNITLITLMSVCLRSRRLGYALRAYGQAKAELARNRALQLDKENYYELVNLCAKNGQWRRGLEIVSDMENAGLTPSVRIYNSFLRNFDPTQDLEDAKEVVRLMRSKEVEEDDTTKVLLRRLGIQPRHIGQILQQGASKRATTAAETKRSSARRDERANSQGSKHKTQPATKKKEKKEVRKSK</sequence>
<keyword evidence="6" id="KW-1185">Reference proteome</keyword>
<dbReference type="GeneID" id="14916097"/>
<dbReference type="KEGG" id="acan:ACA1_309300"/>
<evidence type="ECO:0000256" key="3">
    <source>
        <dbReference type="SAM" id="MobiDB-lite"/>
    </source>
</evidence>
<reference evidence="5 6" key="1">
    <citation type="journal article" date="2013" name="Genome Biol.">
        <title>Genome of Acanthamoeba castellanii highlights extensive lateral gene transfer and early evolution of tyrosine kinase signaling.</title>
        <authorList>
            <person name="Clarke M."/>
            <person name="Lohan A.J."/>
            <person name="Liu B."/>
            <person name="Lagkouvardos I."/>
            <person name="Roy S."/>
            <person name="Zafar N."/>
            <person name="Bertelli C."/>
            <person name="Schilde C."/>
            <person name="Kianianmomeni A."/>
            <person name="Burglin T.R."/>
            <person name="Frech C."/>
            <person name="Turcotte B."/>
            <person name="Kopec K.O."/>
            <person name="Synnott J.M."/>
            <person name="Choo C."/>
            <person name="Paponov I."/>
            <person name="Finkler A."/>
            <person name="Soon Heng Tan C."/>
            <person name="Hutchins A.P."/>
            <person name="Weinmeier T."/>
            <person name="Rattei T."/>
            <person name="Chu J.S."/>
            <person name="Gimenez G."/>
            <person name="Irimia M."/>
            <person name="Rigden D.J."/>
            <person name="Fitzpatrick D.A."/>
            <person name="Lorenzo-Morales J."/>
            <person name="Bateman A."/>
            <person name="Chiu C.H."/>
            <person name="Tang P."/>
            <person name="Hegemann P."/>
            <person name="Fromm H."/>
            <person name="Raoult D."/>
            <person name="Greub G."/>
            <person name="Miranda-Saavedra D."/>
            <person name="Chen N."/>
            <person name="Nash P."/>
            <person name="Ginger M.L."/>
            <person name="Horn M."/>
            <person name="Schaap P."/>
            <person name="Caler L."/>
            <person name="Loftus B."/>
        </authorList>
    </citation>
    <scope>NUCLEOTIDE SEQUENCE [LARGE SCALE GENOMIC DNA]</scope>
    <source>
        <strain evidence="5 6">Neff</strain>
    </source>
</reference>
<feature type="compositionally biased region" description="Low complexity" evidence="3">
    <location>
        <begin position="331"/>
        <end position="342"/>
    </location>
</feature>
<feature type="repeat" description="PPR" evidence="2">
    <location>
        <begin position="62"/>
        <end position="96"/>
    </location>
</feature>
<feature type="compositionally biased region" description="Basic residues" evidence="3">
    <location>
        <begin position="531"/>
        <end position="551"/>
    </location>
</feature>
<dbReference type="InterPro" id="IPR033443">
    <property type="entry name" value="PROP1-like_PPR_dom"/>
</dbReference>
<dbReference type="OMA" id="VIFACNM"/>
<evidence type="ECO:0000259" key="4">
    <source>
        <dbReference type="Pfam" id="PF17177"/>
    </source>
</evidence>
<feature type="domain" description="PROP1-like PPR" evidence="4">
    <location>
        <begin position="212"/>
        <end position="328"/>
    </location>
</feature>
<dbReference type="OrthoDB" id="822380at2759"/>
<dbReference type="NCBIfam" id="TIGR00756">
    <property type="entry name" value="PPR"/>
    <property type="match status" value="7"/>
</dbReference>
<evidence type="ECO:0000313" key="6">
    <source>
        <dbReference type="Proteomes" id="UP000011083"/>
    </source>
</evidence>
<evidence type="ECO:0000256" key="2">
    <source>
        <dbReference type="PROSITE-ProRule" id="PRU00708"/>
    </source>
</evidence>
<dbReference type="PROSITE" id="PS51375">
    <property type="entry name" value="PPR"/>
    <property type="match status" value="6"/>
</dbReference>
<dbReference type="Pfam" id="PF13041">
    <property type="entry name" value="PPR_2"/>
    <property type="match status" value="1"/>
</dbReference>
<feature type="compositionally biased region" description="Polar residues" evidence="3">
    <location>
        <begin position="500"/>
        <end position="513"/>
    </location>
</feature>
<feature type="region of interest" description="Disordered" evidence="3">
    <location>
        <begin position="328"/>
        <end position="348"/>
    </location>
</feature>
<dbReference type="STRING" id="1257118.L8GTK8"/>
<feature type="repeat" description="PPR" evidence="2">
    <location>
        <begin position="410"/>
        <end position="444"/>
    </location>
</feature>
<feature type="region of interest" description="Disordered" evidence="3">
    <location>
        <begin position="498"/>
        <end position="551"/>
    </location>
</feature>
<dbReference type="RefSeq" id="XP_004337469.1">
    <property type="nucleotide sequence ID" value="XM_004337421.1"/>
</dbReference>
<dbReference type="PANTHER" id="PTHR47938">
    <property type="entry name" value="RESPIRATORY COMPLEX I CHAPERONE (CIA84), PUTATIVE (AFU_ORTHOLOGUE AFUA_2G06020)-RELATED"/>
    <property type="match status" value="1"/>
</dbReference>
<feature type="non-terminal residue" evidence="5">
    <location>
        <position position="1"/>
    </location>
</feature>
<dbReference type="InterPro" id="IPR002885">
    <property type="entry name" value="PPR_rpt"/>
</dbReference>
<feature type="repeat" description="PPR" evidence="2">
    <location>
        <begin position="134"/>
        <end position="168"/>
    </location>
</feature>
<feature type="compositionally biased region" description="Basic and acidic residues" evidence="3">
    <location>
        <begin position="514"/>
        <end position="526"/>
    </location>
</feature>
<dbReference type="AlphaFoldDB" id="L8GTK8"/>
<dbReference type="VEuPathDB" id="AmoebaDB:ACA1_309300"/>
<keyword evidence="1" id="KW-0677">Repeat</keyword>
<dbReference type="PANTHER" id="PTHR47938:SF35">
    <property type="entry name" value="PENTATRICOPEPTIDE REPEAT-CONTAINING PROTEIN 4, MITOCHONDRIAL-RELATED"/>
    <property type="match status" value="1"/>
</dbReference>
<feature type="repeat" description="PPR" evidence="2">
    <location>
        <begin position="240"/>
        <end position="274"/>
    </location>
</feature>
<gene>
    <name evidence="5" type="ORF">ACA1_309300</name>
</gene>
<evidence type="ECO:0000256" key="1">
    <source>
        <dbReference type="ARBA" id="ARBA00022737"/>
    </source>
</evidence>
<feature type="domain" description="PROP1-like PPR" evidence="4">
    <location>
        <begin position="351"/>
        <end position="486"/>
    </location>
</feature>
<proteinExistence type="predicted"/>
<dbReference type="Gene3D" id="1.25.40.10">
    <property type="entry name" value="Tetratricopeptide repeat domain"/>
    <property type="match status" value="4"/>
</dbReference>